<dbReference type="InterPro" id="IPR045518">
    <property type="entry name" value="2EXR"/>
</dbReference>
<dbReference type="EMBL" id="WIGN01000223">
    <property type="protein sequence ID" value="KAF6803925.1"/>
    <property type="molecule type" value="Genomic_DNA"/>
</dbReference>
<evidence type="ECO:0000313" key="2">
    <source>
        <dbReference type="EMBL" id="KAF6803925.1"/>
    </source>
</evidence>
<name>A0A8H6J0K4_9PEZI</name>
<accession>A0A8H6J0K4</accession>
<evidence type="ECO:0000313" key="3">
    <source>
        <dbReference type="Proteomes" id="UP000652219"/>
    </source>
</evidence>
<keyword evidence="3" id="KW-1185">Reference proteome</keyword>
<dbReference type="AlphaFoldDB" id="A0A8H6J0K4"/>
<proteinExistence type="predicted"/>
<protein>
    <recommendedName>
        <fullName evidence="1">2EXR domain-containing protein</fullName>
    </recommendedName>
</protein>
<organism evidence="2 3">
    <name type="scientific">Colletotrichum sojae</name>
    <dbReference type="NCBI Taxonomy" id="2175907"/>
    <lineage>
        <taxon>Eukaryota</taxon>
        <taxon>Fungi</taxon>
        <taxon>Dikarya</taxon>
        <taxon>Ascomycota</taxon>
        <taxon>Pezizomycotina</taxon>
        <taxon>Sordariomycetes</taxon>
        <taxon>Hypocreomycetidae</taxon>
        <taxon>Glomerellales</taxon>
        <taxon>Glomerellaceae</taxon>
        <taxon>Colletotrichum</taxon>
        <taxon>Colletotrichum orchidearum species complex</taxon>
    </lineage>
</organism>
<feature type="domain" description="2EXR" evidence="1">
    <location>
        <begin position="5"/>
        <end position="108"/>
    </location>
</feature>
<dbReference type="Proteomes" id="UP000652219">
    <property type="component" value="Unassembled WGS sequence"/>
</dbReference>
<evidence type="ECO:0000259" key="1">
    <source>
        <dbReference type="Pfam" id="PF20150"/>
    </source>
</evidence>
<dbReference type="Pfam" id="PF20150">
    <property type="entry name" value="2EXR"/>
    <property type="match status" value="1"/>
</dbReference>
<gene>
    <name evidence="2" type="ORF">CSOJ01_10551</name>
</gene>
<reference evidence="2 3" key="1">
    <citation type="journal article" date="2020" name="Phytopathology">
        <title>Genome Sequence Resources of Colletotrichum truncatum, C. plurivorum, C. musicola, and C. sojae: Four Species Pathogenic to Soybean (Glycine max).</title>
        <authorList>
            <person name="Rogerio F."/>
            <person name="Boufleur T.R."/>
            <person name="Ciampi-Guillardi M."/>
            <person name="Sukno S.A."/>
            <person name="Thon M.R."/>
            <person name="Massola Junior N.S."/>
            <person name="Baroncelli R."/>
        </authorList>
    </citation>
    <scope>NUCLEOTIDE SEQUENCE [LARGE SCALE GENOMIC DNA]</scope>
    <source>
        <strain evidence="2 3">LFN0009</strain>
    </source>
</reference>
<comment type="caution">
    <text evidence="2">The sequence shown here is derived from an EMBL/GenBank/DDBJ whole genome shotgun (WGS) entry which is preliminary data.</text>
</comment>
<sequence length="337" mass="38198">MEPTFPSFQSLPAELRVQVWQEALRSSTPGVHYLSLQRECPRRLKNRKATSTKDLARGRYVLRPPLPDAGSSTRWAHRNPSVYLSDAGLWQACVESREVTRKRFASMAPADVHTFKQSPSVGEHGWQTGQAAPKVLVLPRQDLLCILVGESDSIDVRAAMADLGLASRFTHRDRQRGNRLNIAFEYDARTWAFQHSKSCLNAMKKQTGPRAAFLLLLEAVMTGVLDAKLYLVDYRASSPGSGINMIGGLKAFECDGLRFWEFDQRSDPLACPGPPELDTRKGPWEFIKRVIIRARWEWWHRIAYLRNQPFEPACFVGLLFCQQAGNEEISGQERHFA</sequence>